<name>E3MHA6_CAERE</name>
<dbReference type="OrthoDB" id="5870230at2759"/>
<dbReference type="Proteomes" id="UP000008281">
    <property type="component" value="Unassembled WGS sequence"/>
</dbReference>
<dbReference type="EMBL" id="DS268444">
    <property type="protein sequence ID" value="EFP01825.1"/>
    <property type="molecule type" value="Genomic_DNA"/>
</dbReference>
<evidence type="ECO:0000313" key="2">
    <source>
        <dbReference type="Proteomes" id="UP000008281"/>
    </source>
</evidence>
<protein>
    <submittedName>
        <fullName evidence="1">Uncharacterized protein</fullName>
    </submittedName>
</protein>
<keyword evidence="2" id="KW-1185">Reference proteome</keyword>
<organism evidence="2">
    <name type="scientific">Caenorhabditis remanei</name>
    <name type="common">Caenorhabditis vulgaris</name>
    <dbReference type="NCBI Taxonomy" id="31234"/>
    <lineage>
        <taxon>Eukaryota</taxon>
        <taxon>Metazoa</taxon>
        <taxon>Ecdysozoa</taxon>
        <taxon>Nematoda</taxon>
        <taxon>Chromadorea</taxon>
        <taxon>Rhabditida</taxon>
        <taxon>Rhabditina</taxon>
        <taxon>Rhabditomorpha</taxon>
        <taxon>Rhabditoidea</taxon>
        <taxon>Rhabditidae</taxon>
        <taxon>Peloderinae</taxon>
        <taxon>Caenorhabditis</taxon>
    </lineage>
</organism>
<sequence>MVALRIGFSVTLIVFFAVVLCQLFAICFSLYFVFMRKKEIKIIYVEQPSRGRRNRDRLTRDTLRDHDLPFQLQTKKQRKYAKY</sequence>
<reference evidence="1" key="1">
    <citation type="submission" date="2007-07" db="EMBL/GenBank/DDBJ databases">
        <title>PCAP assembly of the Caenorhabditis remanei genome.</title>
        <authorList>
            <consortium name="The Caenorhabditis remanei Sequencing Consortium"/>
            <person name="Wilson R.K."/>
        </authorList>
    </citation>
    <scope>NUCLEOTIDE SEQUENCE [LARGE SCALE GENOMIC DNA]</scope>
    <source>
        <strain evidence="1">PB4641</strain>
    </source>
</reference>
<dbReference type="HOGENOM" id="CLU_2544772_0_0_1"/>
<dbReference type="STRING" id="31234.E3MHA6"/>
<accession>E3MHA6</accession>
<dbReference type="AlphaFoldDB" id="E3MHA6"/>
<evidence type="ECO:0000313" key="1">
    <source>
        <dbReference type="EMBL" id="EFP01825.1"/>
    </source>
</evidence>
<dbReference type="eggNOG" id="KOG3882">
    <property type="taxonomic scope" value="Eukaryota"/>
</dbReference>
<proteinExistence type="predicted"/>
<gene>
    <name evidence="1" type="ORF">CRE_23544</name>
</gene>